<sequence>MRDWSPDHPRAKVMARKRAAIVAAAEQAFVRDGYAGSGMESIAREAGVSIMTLYRHARTKDDLFAAVMESACHPVDMEESVKIEEVLKKPLADILLFVGVMFQERIRGAKTTNLLRVVMTEIRRFPHLGALAYDGLINAHVERLDSFLSTRAGTSGMPAERRRQIGHDFFERLVGLDDYRVLLGLPAPSEQDIRRRAELAAREAVAALERDQPVPNLHEL</sequence>
<evidence type="ECO:0000256" key="1">
    <source>
        <dbReference type="ARBA" id="ARBA00023125"/>
    </source>
</evidence>
<dbReference type="AlphaFoldDB" id="A0A248JPK2"/>
<accession>A0A248JPK2</accession>
<gene>
    <name evidence="4" type="ORF">Y958_04515</name>
</gene>
<evidence type="ECO:0000259" key="3">
    <source>
        <dbReference type="PROSITE" id="PS50977"/>
    </source>
</evidence>
<feature type="DNA-binding region" description="H-T-H motif" evidence="2">
    <location>
        <begin position="38"/>
        <end position="57"/>
    </location>
</feature>
<dbReference type="PANTHER" id="PTHR30055:SF146">
    <property type="entry name" value="HTH-TYPE TRANSCRIPTIONAL DUAL REGULATOR CECR"/>
    <property type="match status" value="1"/>
</dbReference>
<dbReference type="Pfam" id="PF00440">
    <property type="entry name" value="TetR_N"/>
    <property type="match status" value="1"/>
</dbReference>
<protein>
    <submittedName>
        <fullName evidence="4">TetR family transcriptional regulator</fullName>
    </submittedName>
</protein>
<evidence type="ECO:0000313" key="4">
    <source>
        <dbReference type="EMBL" id="ASG20164.1"/>
    </source>
</evidence>
<dbReference type="InterPro" id="IPR001647">
    <property type="entry name" value="HTH_TetR"/>
</dbReference>
<evidence type="ECO:0000256" key="2">
    <source>
        <dbReference type="PROSITE-ProRule" id="PRU00335"/>
    </source>
</evidence>
<dbReference type="KEGG" id="nao:Y958_04515"/>
<feature type="domain" description="HTH tetR-type" evidence="3">
    <location>
        <begin position="15"/>
        <end position="75"/>
    </location>
</feature>
<dbReference type="PROSITE" id="PS50977">
    <property type="entry name" value="HTH_TETR_2"/>
    <property type="match status" value="1"/>
</dbReference>
<reference evidence="4 5" key="1">
    <citation type="submission" date="2017-06" db="EMBL/GenBank/DDBJ databases">
        <title>Complete genome sequence of Nitrospirillum amazonense strain CBAmC, an endophytic nitrogen-fixing and plant growth-promoting bacterium, isolated from sugarcane.</title>
        <authorList>
            <person name="Schwab S."/>
            <person name="dos Santos Teixeira K.R."/>
            <person name="Simoes Araujo J.L."/>
            <person name="Soares Vidal M."/>
            <person name="Borges de Freitas H.R."/>
            <person name="Rivello Crivelaro A.L."/>
            <person name="Bueno de Camargo Nunes A."/>
            <person name="dos Santos C.M."/>
            <person name="Palmeira da Silva Rosa D."/>
            <person name="da Silva Padilha D."/>
            <person name="da Silva E."/>
            <person name="Araujo Terra L."/>
            <person name="Soares Mendes V."/>
            <person name="Farinelli L."/>
            <person name="Magalhaes Cruz L."/>
            <person name="Baldani J.I."/>
        </authorList>
    </citation>
    <scope>NUCLEOTIDE SEQUENCE [LARGE SCALE GENOMIC DNA]</scope>
    <source>
        <strain evidence="4 5">CBAmC</strain>
    </source>
</reference>
<keyword evidence="5" id="KW-1185">Reference proteome</keyword>
<dbReference type="PRINTS" id="PR00455">
    <property type="entry name" value="HTHTETR"/>
</dbReference>
<dbReference type="InterPro" id="IPR039536">
    <property type="entry name" value="TetR_C_Proteobacteria"/>
</dbReference>
<name>A0A248JPK2_9PROT</name>
<dbReference type="GO" id="GO:0003700">
    <property type="term" value="F:DNA-binding transcription factor activity"/>
    <property type="evidence" value="ECO:0007669"/>
    <property type="project" value="TreeGrafter"/>
</dbReference>
<dbReference type="EMBL" id="CP022110">
    <property type="protein sequence ID" value="ASG20164.1"/>
    <property type="molecule type" value="Genomic_DNA"/>
</dbReference>
<dbReference type="Proteomes" id="UP000197153">
    <property type="component" value="Chromosome 1"/>
</dbReference>
<dbReference type="SUPFAM" id="SSF46689">
    <property type="entry name" value="Homeodomain-like"/>
    <property type="match status" value="1"/>
</dbReference>
<dbReference type="Pfam" id="PF14246">
    <property type="entry name" value="TetR_C_7"/>
    <property type="match status" value="1"/>
</dbReference>
<dbReference type="GO" id="GO:0000976">
    <property type="term" value="F:transcription cis-regulatory region binding"/>
    <property type="evidence" value="ECO:0007669"/>
    <property type="project" value="TreeGrafter"/>
</dbReference>
<dbReference type="InterPro" id="IPR050109">
    <property type="entry name" value="HTH-type_TetR-like_transc_reg"/>
</dbReference>
<proteinExistence type="predicted"/>
<dbReference type="PANTHER" id="PTHR30055">
    <property type="entry name" value="HTH-TYPE TRANSCRIPTIONAL REGULATOR RUTR"/>
    <property type="match status" value="1"/>
</dbReference>
<keyword evidence="1 2" id="KW-0238">DNA-binding</keyword>
<evidence type="ECO:0000313" key="5">
    <source>
        <dbReference type="Proteomes" id="UP000197153"/>
    </source>
</evidence>
<dbReference type="InterPro" id="IPR009057">
    <property type="entry name" value="Homeodomain-like_sf"/>
</dbReference>
<organism evidence="4 5">
    <name type="scientific">Nitrospirillum viridazoti CBAmc</name>
    <dbReference type="NCBI Taxonomy" id="1441467"/>
    <lineage>
        <taxon>Bacteria</taxon>
        <taxon>Pseudomonadati</taxon>
        <taxon>Pseudomonadota</taxon>
        <taxon>Alphaproteobacteria</taxon>
        <taxon>Rhodospirillales</taxon>
        <taxon>Azospirillaceae</taxon>
        <taxon>Nitrospirillum</taxon>
        <taxon>Nitrospirillum viridazoti</taxon>
    </lineage>
</organism>
<dbReference type="Gene3D" id="1.10.357.10">
    <property type="entry name" value="Tetracycline Repressor, domain 2"/>
    <property type="match status" value="1"/>
</dbReference>